<name>A0A559M4W7_9HELO</name>
<evidence type="ECO:0000313" key="2">
    <source>
        <dbReference type="Proteomes" id="UP000315522"/>
    </source>
</evidence>
<reference evidence="1 2" key="1">
    <citation type="submission" date="2018-05" db="EMBL/GenBank/DDBJ databases">
        <title>Genome sequencing and assembly of the regulated plant pathogen Lachnellula willkommii and related sister species for the development of diagnostic species identification markers.</title>
        <authorList>
            <person name="Giroux E."/>
            <person name="Bilodeau G."/>
        </authorList>
    </citation>
    <scope>NUCLEOTIDE SEQUENCE [LARGE SCALE GENOMIC DNA]</scope>
    <source>
        <strain evidence="1 2">CBS 172.35</strain>
    </source>
</reference>
<dbReference type="EMBL" id="QGML01002015">
    <property type="protein sequence ID" value="TVY87989.1"/>
    <property type="molecule type" value="Genomic_DNA"/>
</dbReference>
<organism evidence="1 2">
    <name type="scientific">Lachnellula willkommii</name>
    <dbReference type="NCBI Taxonomy" id="215461"/>
    <lineage>
        <taxon>Eukaryota</taxon>
        <taxon>Fungi</taxon>
        <taxon>Dikarya</taxon>
        <taxon>Ascomycota</taxon>
        <taxon>Pezizomycotina</taxon>
        <taxon>Leotiomycetes</taxon>
        <taxon>Helotiales</taxon>
        <taxon>Lachnaceae</taxon>
        <taxon>Lachnellula</taxon>
    </lineage>
</organism>
<keyword evidence="2" id="KW-1185">Reference proteome</keyword>
<dbReference type="AlphaFoldDB" id="A0A559M4W7"/>
<dbReference type="Proteomes" id="UP000315522">
    <property type="component" value="Unassembled WGS sequence"/>
</dbReference>
<protein>
    <submittedName>
        <fullName evidence="1">Uncharacterized protein</fullName>
    </submittedName>
</protein>
<accession>A0A559M4W7</accession>
<comment type="caution">
    <text evidence="1">The sequence shown here is derived from an EMBL/GenBank/DDBJ whole genome shotgun (WGS) entry which is preliminary data.</text>
</comment>
<evidence type="ECO:0000313" key="1">
    <source>
        <dbReference type="EMBL" id="TVY87989.1"/>
    </source>
</evidence>
<proteinExistence type="predicted"/>
<sequence length="81" mass="9674">MPRRIVWKAKREYWRYVIDGVQNDKDLYRVIGWHKLASNLKSPLIEHNNVVYKSTKEKAEVLCTEILDRFSVDDDLLEDPL</sequence>
<gene>
    <name evidence="1" type="ORF">LAWI1_G004458</name>
</gene>